<dbReference type="SUPFAM" id="SSF53659">
    <property type="entry name" value="Isocitrate/Isopropylmalate dehydrogenase-like"/>
    <property type="match status" value="1"/>
</dbReference>
<dbReference type="Proteomes" id="UP000095544">
    <property type="component" value="Unassembled WGS sequence"/>
</dbReference>
<keyword evidence="3 5" id="KW-0012">Acyltransferase</keyword>
<dbReference type="InterPro" id="IPR050500">
    <property type="entry name" value="Phos_Acetyltrans/Butyryltrans"/>
</dbReference>
<sequence>MVLKTIEEAIRAASAGKQRKVLSVAVPEDPHTLEAVLRAAREGYVKPLLVGNRDKILEIVSNDLKTEIEDEWVIDKKNREEAADEAVALVRDGKADFLMKGSINTAEIMRAVLNKEHGLPHEKLITDIAITELPWYHKLLFFADGGLVVYPTLEQKAAMIRLIVDSMHRLGYGDHIKVGILCAAETFSPKIQESVDAVELKRMNREGEITGCIVEGPISLDLAMKPDVARAKQYESPCAGDVDVLIMPNLVTGNVYSKSIEMLGAEPLGIITGAKCPIVCVSRGAPAELKYKTIVMASMLA</sequence>
<dbReference type="EC" id="2.3.1.8" evidence="5"/>
<name>A0A174DSC9_9FIRM</name>
<keyword evidence="2 5" id="KW-0808">Transferase</keyword>
<proteinExistence type="inferred from homology"/>
<evidence type="ECO:0000256" key="2">
    <source>
        <dbReference type="ARBA" id="ARBA00022679"/>
    </source>
</evidence>
<comment type="similarity">
    <text evidence="1">Belongs to the phosphate acetyltransferase and butyryltransferase family.</text>
</comment>
<dbReference type="OrthoDB" id="9774179at2"/>
<gene>
    <name evidence="5" type="primary">pta_2</name>
    <name evidence="5" type="ORF">ERS852491_01720</name>
</gene>
<accession>A0A174DSC9</accession>
<dbReference type="EMBL" id="CYZU01000013">
    <property type="protein sequence ID" value="CUO26995.1"/>
    <property type="molecule type" value="Genomic_DNA"/>
</dbReference>
<dbReference type="GO" id="GO:0008959">
    <property type="term" value="F:phosphate acetyltransferase activity"/>
    <property type="evidence" value="ECO:0007669"/>
    <property type="project" value="UniProtKB-EC"/>
</dbReference>
<dbReference type="PANTHER" id="PTHR43356">
    <property type="entry name" value="PHOSPHATE ACETYLTRANSFERASE"/>
    <property type="match status" value="1"/>
</dbReference>
<dbReference type="PIRSF" id="PIRSF000428">
    <property type="entry name" value="P_Ac_trans"/>
    <property type="match status" value="1"/>
</dbReference>
<dbReference type="Gene3D" id="3.40.718.10">
    <property type="entry name" value="Isopropylmalate Dehydrogenase"/>
    <property type="match status" value="1"/>
</dbReference>
<dbReference type="RefSeq" id="WP_050640763.1">
    <property type="nucleotide sequence ID" value="NZ_CABKUE010000008.1"/>
</dbReference>
<dbReference type="AlphaFoldDB" id="A0A174DSC9"/>
<reference evidence="5 6" key="1">
    <citation type="submission" date="2015-09" db="EMBL/GenBank/DDBJ databases">
        <authorList>
            <consortium name="Pathogen Informatics"/>
        </authorList>
    </citation>
    <scope>NUCLEOTIDE SEQUENCE [LARGE SCALE GENOMIC DNA]</scope>
    <source>
        <strain evidence="5 6">2789STDY5834876</strain>
    </source>
</reference>
<feature type="domain" description="Phosphate acetyl/butaryl transferase" evidence="4">
    <location>
        <begin position="81"/>
        <end position="297"/>
    </location>
</feature>
<evidence type="ECO:0000256" key="1">
    <source>
        <dbReference type="ARBA" id="ARBA00005656"/>
    </source>
</evidence>
<evidence type="ECO:0000313" key="6">
    <source>
        <dbReference type="Proteomes" id="UP000095544"/>
    </source>
</evidence>
<evidence type="ECO:0000313" key="5">
    <source>
        <dbReference type="EMBL" id="CUO26995.1"/>
    </source>
</evidence>
<dbReference type="InterPro" id="IPR002505">
    <property type="entry name" value="PTA_PTB"/>
</dbReference>
<dbReference type="InterPro" id="IPR012147">
    <property type="entry name" value="P_Ac_Bu_trans"/>
</dbReference>
<evidence type="ECO:0000256" key="3">
    <source>
        <dbReference type="ARBA" id="ARBA00023315"/>
    </source>
</evidence>
<dbReference type="STRING" id="39482.ERS852491_01720"/>
<organism evidence="5 6">
    <name type="scientific">Faecalicatena contorta</name>
    <dbReference type="NCBI Taxonomy" id="39482"/>
    <lineage>
        <taxon>Bacteria</taxon>
        <taxon>Bacillati</taxon>
        <taxon>Bacillota</taxon>
        <taxon>Clostridia</taxon>
        <taxon>Lachnospirales</taxon>
        <taxon>Lachnospiraceae</taxon>
        <taxon>Faecalicatena</taxon>
    </lineage>
</organism>
<protein>
    <submittedName>
        <fullName evidence="5">Phosphate acetyltransferase</fullName>
        <ecNumber evidence="5">2.3.1.8</ecNumber>
    </submittedName>
</protein>
<dbReference type="Pfam" id="PF01515">
    <property type="entry name" value="PTA_PTB"/>
    <property type="match status" value="1"/>
</dbReference>
<dbReference type="PANTHER" id="PTHR43356:SF2">
    <property type="entry name" value="PHOSPHATE ACETYLTRANSFERASE"/>
    <property type="match status" value="1"/>
</dbReference>
<evidence type="ECO:0000259" key="4">
    <source>
        <dbReference type="Pfam" id="PF01515"/>
    </source>
</evidence>